<comment type="caution">
    <text evidence="1">The sequence shown here is derived from an EMBL/GenBank/DDBJ whole genome shotgun (WGS) entry which is preliminary data.</text>
</comment>
<dbReference type="EMBL" id="JYJH01000017">
    <property type="protein sequence ID" value="KJK37265.1"/>
    <property type="molecule type" value="Genomic_DNA"/>
</dbReference>
<name>A0A0M2GPM5_9ACTN</name>
<dbReference type="PATRIC" id="fig|284040.3.peg.2534"/>
<sequence>MPDLKHLDSGSHHTVGLATQQLGMSGGAHDVEGRAPFSGRRVCATFCLSLTAITHDLYASELAPP</sequence>
<protein>
    <submittedName>
        <fullName evidence="1">Uncharacterized protein</fullName>
    </submittedName>
</protein>
<dbReference type="AlphaFoldDB" id="A0A0M2GPM5"/>
<accession>A0A0M2GPM5</accession>
<evidence type="ECO:0000313" key="2">
    <source>
        <dbReference type="Proteomes" id="UP000034786"/>
    </source>
</evidence>
<reference evidence="2" key="1">
    <citation type="submission" date="2015-02" db="EMBL/GenBank/DDBJ databases">
        <authorList>
            <person name="Ju K.-S."/>
            <person name="Doroghazi J.R."/>
            <person name="Metcalf W."/>
        </authorList>
    </citation>
    <scope>NUCLEOTIDE SEQUENCE [LARGE SCALE GENOMIC DNA]</scope>
    <source>
        <strain evidence="2">NRRL B-16380</strain>
    </source>
</reference>
<dbReference type="Proteomes" id="UP000034786">
    <property type="component" value="Unassembled WGS sequence"/>
</dbReference>
<proteinExistence type="predicted"/>
<dbReference type="STRING" id="284040.UK15_23085"/>
<keyword evidence="2" id="KW-1185">Reference proteome</keyword>
<organism evidence="1 2">
    <name type="scientific">Streptomyces variegatus</name>
    <dbReference type="NCBI Taxonomy" id="284040"/>
    <lineage>
        <taxon>Bacteria</taxon>
        <taxon>Bacillati</taxon>
        <taxon>Actinomycetota</taxon>
        <taxon>Actinomycetes</taxon>
        <taxon>Kitasatosporales</taxon>
        <taxon>Streptomycetaceae</taxon>
        <taxon>Streptomyces</taxon>
    </lineage>
</organism>
<evidence type="ECO:0000313" key="1">
    <source>
        <dbReference type="EMBL" id="KJK37265.1"/>
    </source>
</evidence>
<gene>
    <name evidence="1" type="ORF">UK15_23085</name>
</gene>